<gene>
    <name evidence="1" type="ORF">EGT74_21500</name>
</gene>
<comment type="caution">
    <text evidence="1">The sequence shown here is derived from an EMBL/GenBank/DDBJ whole genome shotgun (WGS) entry which is preliminary data.</text>
</comment>
<dbReference type="EMBL" id="RPDH01000002">
    <property type="protein sequence ID" value="RPE09564.1"/>
    <property type="molecule type" value="Genomic_DNA"/>
</dbReference>
<reference evidence="1 2" key="1">
    <citation type="submission" date="2018-11" db="EMBL/GenBank/DDBJ databases">
        <title>Chitinophaga lutea sp.nov., isolate from arsenic contaminated soil.</title>
        <authorList>
            <person name="Zong Y."/>
        </authorList>
    </citation>
    <scope>NUCLEOTIDE SEQUENCE [LARGE SCALE GENOMIC DNA]</scope>
    <source>
        <strain evidence="1 2">ZY74</strain>
    </source>
</reference>
<dbReference type="Proteomes" id="UP000278351">
    <property type="component" value="Unassembled WGS sequence"/>
</dbReference>
<proteinExistence type="predicted"/>
<evidence type="ECO:0000313" key="2">
    <source>
        <dbReference type="Proteomes" id="UP000278351"/>
    </source>
</evidence>
<accession>A0A3N4QCU3</accession>
<name>A0A3N4QCU3_9BACT</name>
<evidence type="ECO:0000313" key="1">
    <source>
        <dbReference type="EMBL" id="RPE09564.1"/>
    </source>
</evidence>
<protein>
    <submittedName>
        <fullName evidence="1">Uncharacterized protein</fullName>
    </submittedName>
</protein>
<dbReference type="AlphaFoldDB" id="A0A3N4QCU3"/>
<organism evidence="1 2">
    <name type="scientific">Chitinophaga lutea</name>
    <dbReference type="NCBI Taxonomy" id="2488634"/>
    <lineage>
        <taxon>Bacteria</taxon>
        <taxon>Pseudomonadati</taxon>
        <taxon>Bacteroidota</taxon>
        <taxon>Chitinophagia</taxon>
        <taxon>Chitinophagales</taxon>
        <taxon>Chitinophagaceae</taxon>
        <taxon>Chitinophaga</taxon>
    </lineage>
</organism>
<sequence>MLKSASTITSLLLFEQLKALPGVERMLSDNLKPEEEEAIRKILLQAVAANDYKDLSFEQSMAAYRTNFHANFGATDGSGNYTPETIQQIRESKPVTVDELYRACNYKENPFMEDAFPKLNTMFQSVIIGVGVAGLAAAGTATLPVILAELTLMGTGILTTEFIEGIFEKVKNDNIALCRRTVETYYKESGAKKEVLQSTEVITRSRIPFNAPKKELESKLPDKHPVKVVAQRVDDGTKKDELLTAVLSDLNTYFTEWKTASEQARTQRERQEFLNNLAATDAEISGALYIGRAVIQLLFKDPTLADGFYRVSMAVKDAYINYVKYTMPEPAIGTMALTASWVAVGMTVLSLFSSGGEAKLWNNLFKQLQQLAELIINGFNAVLENQKNIMQQLNFLTETVIRNGKIEQTLLQRLNDQFNQLNGKIDLIDYNQAMGVVINANAQLNTLFNDRKFDLNKDEYRVEYNKYITHYLVHATETACTSNALSGYAMSATGAGVRTLVMNNVLFEYQVGLVPVAISGLTNKLKNFVNTFPGKLANPIEWNRGVDLYLQAHLITKSDSKFVKNHFARFMETGEQLKEFCTALVRKEVVEEIAELHHKHALAVFDILAEYTRQRLLAKNYHLIFKPYRRYLTTKYTLLDRTAFTPVEPGKKSHYQGTSKQRAAKRQKYYAAMESAFANKQLAVLENEIDNDDRFPEHRVYAVDTDVLDIFNTARDLGVIRFTTSTVHRVSGSYHFPVTLYECEFKEGNFSGLNIRFLYEQRSYRRSFPYQEGKSPYDGKMITVLDFEGPNFRTLNPQSWRQQAKTIIKNRALDRSYFKLRKLGDDADILDFSFTEFVINEILHKGDRIRESVLNDAKLDVDFLYRGNIDKSNELNILGYLVVNILTLSQYNSLVTPYDDYRETGIRTKMNANYLVYPPEYAFFEDLVKIFSGILGEDFLNESTHAVKWAAFKPTFTADQNDLSPVFNFVRRHYTDRIDKQRNSLNQLPMEGISINYNIRNTLNVLNQLKVYLATQG</sequence>
<keyword evidence="2" id="KW-1185">Reference proteome</keyword>